<gene>
    <name evidence="2" type="ORF">BFC18_17640</name>
</gene>
<proteinExistence type="predicted"/>
<evidence type="ECO:0000313" key="2">
    <source>
        <dbReference type="EMBL" id="OFC69546.1"/>
    </source>
</evidence>
<dbReference type="EMBL" id="MDHN01000039">
    <property type="protein sequence ID" value="OFC69546.1"/>
    <property type="molecule type" value="Genomic_DNA"/>
</dbReference>
<dbReference type="OrthoDB" id="9845567at2"/>
<keyword evidence="1" id="KW-1133">Transmembrane helix</keyword>
<evidence type="ECO:0000256" key="1">
    <source>
        <dbReference type="SAM" id="Phobius"/>
    </source>
</evidence>
<accession>A0A1E7Z7P7</accession>
<evidence type="ECO:0000313" key="3">
    <source>
        <dbReference type="Proteomes" id="UP000175691"/>
    </source>
</evidence>
<organism evidence="2 3">
    <name type="scientific">Alteromonas confluentis</name>
    <dbReference type="NCBI Taxonomy" id="1656094"/>
    <lineage>
        <taxon>Bacteria</taxon>
        <taxon>Pseudomonadati</taxon>
        <taxon>Pseudomonadota</taxon>
        <taxon>Gammaproteobacteria</taxon>
        <taxon>Alteromonadales</taxon>
        <taxon>Alteromonadaceae</taxon>
        <taxon>Alteromonas/Salinimonas group</taxon>
        <taxon>Alteromonas</taxon>
    </lineage>
</organism>
<sequence length="201" mass="22370">MTDKYAAWKTPAPEKTHWFAWLQKRNVHLLAVSLLVIASIFLALTQRHYAQQSLEKAAALPVDVLAEQYSMLLADAVAQKHADAIDAHLTRLVSSPVIRKAAVFDVSGRELSSAISETAPATLDSNTPFPVKMQPIMNPDHIQTGVLQIVFDDDALLEERRQLISADFMLQAALLIIGIISGVIITLLGWRYRYLLQNSNR</sequence>
<dbReference type="STRING" id="1656094.BFC18_17640"/>
<feature type="transmembrane region" description="Helical" evidence="1">
    <location>
        <begin position="168"/>
        <end position="190"/>
    </location>
</feature>
<keyword evidence="1" id="KW-0472">Membrane</keyword>
<name>A0A1E7Z7P7_9ALTE</name>
<reference evidence="2 3" key="1">
    <citation type="submission" date="2016-08" db="EMBL/GenBank/DDBJ databases">
        <authorList>
            <person name="Seilhamer J.J."/>
        </authorList>
    </citation>
    <scope>NUCLEOTIDE SEQUENCE [LARGE SCALE GENOMIC DNA]</scope>
    <source>
        <strain evidence="2 3">KCTC 42603</strain>
    </source>
</reference>
<keyword evidence="1" id="KW-0812">Transmembrane</keyword>
<feature type="transmembrane region" description="Helical" evidence="1">
    <location>
        <begin position="27"/>
        <end position="44"/>
    </location>
</feature>
<dbReference type="Proteomes" id="UP000175691">
    <property type="component" value="Unassembled WGS sequence"/>
</dbReference>
<dbReference type="RefSeq" id="WP_070126688.1">
    <property type="nucleotide sequence ID" value="NZ_MDHN01000039.1"/>
</dbReference>
<protein>
    <submittedName>
        <fullName evidence="2">Uncharacterized protein</fullName>
    </submittedName>
</protein>
<keyword evidence="3" id="KW-1185">Reference proteome</keyword>
<dbReference type="AlphaFoldDB" id="A0A1E7Z7P7"/>
<comment type="caution">
    <text evidence="2">The sequence shown here is derived from an EMBL/GenBank/DDBJ whole genome shotgun (WGS) entry which is preliminary data.</text>
</comment>